<feature type="region of interest" description="Disordered" evidence="1">
    <location>
        <begin position="40"/>
        <end position="95"/>
    </location>
</feature>
<dbReference type="EMBL" id="OU503048">
    <property type="protein sequence ID" value="CAI9775236.1"/>
    <property type="molecule type" value="Genomic_DNA"/>
</dbReference>
<dbReference type="Proteomes" id="UP000834106">
    <property type="component" value="Chromosome 13"/>
</dbReference>
<gene>
    <name evidence="2" type="ORF">FPE_LOCUS22666</name>
</gene>
<evidence type="ECO:0000313" key="2">
    <source>
        <dbReference type="EMBL" id="CAI9775236.1"/>
    </source>
</evidence>
<organism evidence="2 3">
    <name type="scientific">Fraxinus pennsylvanica</name>
    <dbReference type="NCBI Taxonomy" id="56036"/>
    <lineage>
        <taxon>Eukaryota</taxon>
        <taxon>Viridiplantae</taxon>
        <taxon>Streptophyta</taxon>
        <taxon>Embryophyta</taxon>
        <taxon>Tracheophyta</taxon>
        <taxon>Spermatophyta</taxon>
        <taxon>Magnoliopsida</taxon>
        <taxon>eudicotyledons</taxon>
        <taxon>Gunneridae</taxon>
        <taxon>Pentapetalae</taxon>
        <taxon>asterids</taxon>
        <taxon>lamiids</taxon>
        <taxon>Lamiales</taxon>
        <taxon>Oleaceae</taxon>
        <taxon>Oleeae</taxon>
        <taxon>Fraxinus</taxon>
    </lineage>
</organism>
<accession>A0AAD1ZVR2</accession>
<reference evidence="2" key="1">
    <citation type="submission" date="2023-05" db="EMBL/GenBank/DDBJ databases">
        <authorList>
            <person name="Huff M."/>
        </authorList>
    </citation>
    <scope>NUCLEOTIDE SEQUENCE</scope>
</reference>
<feature type="compositionally biased region" description="Polar residues" evidence="1">
    <location>
        <begin position="47"/>
        <end position="60"/>
    </location>
</feature>
<sequence length="206" mass="23174">MVDVEYVETNIWENINVVLVKELSRISLMLIEIMQRKLQDEEDNDLTETGSKSIDISLSSEDNDGPNGRRKGPNYGTNGRADKSGRTPLTVGGNRFITPSTSRAVSANLKSYLGGPYPTCSLVPVDIKKKLLWERFQLRLHEKLGKPPTASQLFERIHRRNKGEGDFVDNKSRIFYETDDNAINEKYGSNASSHPEIDIEAWCGSL</sequence>
<dbReference type="AlphaFoldDB" id="A0AAD1ZVR2"/>
<proteinExistence type="predicted"/>
<keyword evidence="3" id="KW-1185">Reference proteome</keyword>
<evidence type="ECO:0000256" key="1">
    <source>
        <dbReference type="SAM" id="MobiDB-lite"/>
    </source>
</evidence>
<name>A0AAD1ZVR2_9LAMI</name>
<evidence type="ECO:0000313" key="3">
    <source>
        <dbReference type="Proteomes" id="UP000834106"/>
    </source>
</evidence>
<protein>
    <submittedName>
        <fullName evidence="2">Uncharacterized protein</fullName>
    </submittedName>
</protein>